<sequence length="1147" mass="132268">MSPGIPSGWRPLALQVLRTLLIVLLAPWEQWALEMHQCSWQITLIKFENLGRDTYSDFFHQSPVDTVEKIFRKLVNAPIDVTERYRGFPYYLRINYTCMGELSSQARIRKGLLTGLKPMVLVTFKHPVNYRRWKIERVQIQMEAVPFRNKEVCYSELVCRMSWYTPMPIKNGSVVMQVDVGTNNIGPILRTQSFYMNINGYLKMESDGTLGFTVGNKVENLKSQYFLNAPSRPLWYTVNHTPVLILGGIPNEKSILLSNTYFRDSTLVELNIDSCWVGSFYCPETRFTATIYDTIATETTLFIRQNQLVYYFTGNYPILREVSSKGTWVRILANECIKMLCPVEIQINGSEHVIALTMGKHEGYIHLGTITDGLVSFEMLPRGFSVCQEIEESNCSILWAIYSIRGLLLLVEVREEFNYKSYLVVRYKREGDTESLSILYKIPEFVPDAKGRQFLMILSVESYTDTPSVPKGLHYNPFSQLMYIWGNFIMESYDLENYIYLAEFPRESTIKYMVNSFLGDMAIVTENEEIWYLIEGSYNIFKLFPSDSWQMHFNLQLLQQSSMYTTKETMVTLFYEGRQLFQLVYLQQDSKSQLVKRLVPVDQLLIYQQFSNNYILVQQGKDTIAAFTNLCTFSAIRLQDLPRSQRYTRQERYLALPPVVVGPLGFHTEESLAIYQGLVYYLLWLHSKYDKPYADPVHDPTWRWWKDKKQDQSYYFYLASNRQSSENVYIDMANYGKIYNLPVELLPERIYLDKGNAYSFSVFIIIKGHSFSHGTELGGTSFYQKASLSLGVLLANPECIEVIVTETMRVNRKSLYQVIIKDKSACFEQAISGHSLKRTSIVLKVVGSVGHCFEESFMGPRMVGNLMMPILIGCPPGKRLAFDITYTLSYALLKNKQYFDCLKVDPEMPCFHFRDVFYPFFLVQDLVTGESGSFEGDYTLKVIGGGPTYDTIEDYTGREIYRYNTPLEDSTSLIWIKKNRSLYRDVTADFTNVLSKGVGIVWLCLPDSPCYGTVPEGIFAPEYFFKVLVSNRGVDKSTYCDYQLIFLLHIHGIPLSPERYFHFLLVSASISVGLVVLYLTMCFLWPLMVKGYVDLRWKIHNIIASDSYYSYISGGTSLRQQPSKSSYKPGEKSTGPSDRALEKKAQT</sequence>
<evidence type="ECO:0000313" key="1">
    <source>
        <dbReference type="Proteomes" id="UP000694863"/>
    </source>
</evidence>
<dbReference type="RefSeq" id="XP_045148644.1">
    <property type="nucleotide sequence ID" value="XM_045292709.1"/>
</dbReference>
<dbReference type="Proteomes" id="UP000694863">
    <property type="component" value="Unplaced"/>
</dbReference>
<name>A0AC55DA70_ECHTE</name>
<keyword evidence="1" id="KW-1185">Reference proteome</keyword>
<reference evidence="2" key="1">
    <citation type="submission" date="2025-08" db="UniProtKB">
        <authorList>
            <consortium name="RefSeq"/>
        </authorList>
    </citation>
    <scope>IDENTIFICATION</scope>
</reference>
<organism evidence="1 2">
    <name type="scientific">Echinops telfairi</name>
    <name type="common">Lesser hedgehog tenrec</name>
    <dbReference type="NCBI Taxonomy" id="9371"/>
    <lineage>
        <taxon>Eukaryota</taxon>
        <taxon>Metazoa</taxon>
        <taxon>Chordata</taxon>
        <taxon>Craniata</taxon>
        <taxon>Vertebrata</taxon>
        <taxon>Euteleostomi</taxon>
        <taxon>Mammalia</taxon>
        <taxon>Eutheria</taxon>
        <taxon>Afrotheria</taxon>
        <taxon>Tenrecidae</taxon>
        <taxon>Tenrecinae</taxon>
        <taxon>Echinops</taxon>
    </lineage>
</organism>
<gene>
    <name evidence="2" type="primary">CATSPERG</name>
</gene>
<accession>A0AC55DA70</accession>
<evidence type="ECO:0000313" key="2">
    <source>
        <dbReference type="RefSeq" id="XP_045148644.1"/>
    </source>
</evidence>
<proteinExistence type="predicted"/>
<protein>
    <submittedName>
        <fullName evidence="2">Cation channel sperm-associated protein subunit gamma</fullName>
    </submittedName>
</protein>